<evidence type="ECO:0000313" key="7">
    <source>
        <dbReference type="Proteomes" id="UP001371456"/>
    </source>
</evidence>
<keyword evidence="7" id="KW-1185">Reference proteome</keyword>
<evidence type="ECO:0000256" key="1">
    <source>
        <dbReference type="ARBA" id="ARBA00009636"/>
    </source>
</evidence>
<dbReference type="GO" id="GO:0005874">
    <property type="term" value="C:microtubule"/>
    <property type="evidence" value="ECO:0007669"/>
    <property type="project" value="UniProtKB-KW"/>
</dbReference>
<comment type="caution">
    <text evidence="6">The sequence shown here is derived from an EMBL/GenBank/DDBJ whole genome shotgun (WGS) entry which is preliminary data.</text>
</comment>
<dbReference type="GO" id="GO:0005200">
    <property type="term" value="F:structural constituent of cytoskeleton"/>
    <property type="evidence" value="ECO:0007669"/>
    <property type="project" value="InterPro"/>
</dbReference>
<protein>
    <recommendedName>
        <fullName evidence="5">Tubulin/FtsZ GTPase domain-containing protein</fullName>
    </recommendedName>
</protein>
<feature type="domain" description="Tubulin/FtsZ GTPase" evidence="5">
    <location>
        <begin position="94"/>
        <end position="167"/>
    </location>
</feature>
<sequence>MSVLCFTQNLIQSFWTRKCNDEDVIKRRLAQQTKKEVHSYNHTVSGSYPLFGFFKFATWWHLQGHLSLCISLFTQISVPKCVKSFIFKVDNVVTKLVPSSGNGRFVPRDVLMDLEPRTMDNIRSGPYGQISNPDNFVFGQSGAGNNWAKIHYTKDAELIDVVLDVVLRNPKTLTAFKV</sequence>
<keyword evidence="4" id="KW-0342">GTP-binding</keyword>
<dbReference type="InterPro" id="IPR003008">
    <property type="entry name" value="Tubulin_FtsZ_GTPase"/>
</dbReference>
<dbReference type="PANTHER" id="PTHR36527">
    <property type="entry name" value="OS01G0282866 PROTEIN"/>
    <property type="match status" value="1"/>
</dbReference>
<keyword evidence="3" id="KW-0547">Nucleotide-binding</keyword>
<dbReference type="Gene3D" id="3.40.50.1440">
    <property type="entry name" value="Tubulin/FtsZ, GTPase domain"/>
    <property type="match status" value="1"/>
</dbReference>
<organism evidence="6 7">
    <name type="scientific">Solanum bulbocastanum</name>
    <name type="common">Wild potato</name>
    <dbReference type="NCBI Taxonomy" id="147425"/>
    <lineage>
        <taxon>Eukaryota</taxon>
        <taxon>Viridiplantae</taxon>
        <taxon>Streptophyta</taxon>
        <taxon>Embryophyta</taxon>
        <taxon>Tracheophyta</taxon>
        <taxon>Spermatophyta</taxon>
        <taxon>Magnoliopsida</taxon>
        <taxon>eudicotyledons</taxon>
        <taxon>Gunneridae</taxon>
        <taxon>Pentapetalae</taxon>
        <taxon>asterids</taxon>
        <taxon>lamiids</taxon>
        <taxon>Solanales</taxon>
        <taxon>Solanaceae</taxon>
        <taxon>Solanoideae</taxon>
        <taxon>Solaneae</taxon>
        <taxon>Solanum</taxon>
    </lineage>
</organism>
<dbReference type="InterPro" id="IPR036525">
    <property type="entry name" value="Tubulin/FtsZ_GTPase_sf"/>
</dbReference>
<dbReference type="GO" id="GO:0003924">
    <property type="term" value="F:GTPase activity"/>
    <property type="evidence" value="ECO:0007669"/>
    <property type="project" value="InterPro"/>
</dbReference>
<dbReference type="PANTHER" id="PTHR36527:SF3">
    <property type="entry name" value="OS01G0282866 PROTEIN"/>
    <property type="match status" value="1"/>
</dbReference>
<dbReference type="Proteomes" id="UP001371456">
    <property type="component" value="Unassembled WGS sequence"/>
</dbReference>
<dbReference type="EMBL" id="JBANQN010000005">
    <property type="protein sequence ID" value="KAK6789710.1"/>
    <property type="molecule type" value="Genomic_DNA"/>
</dbReference>
<dbReference type="InterPro" id="IPR000217">
    <property type="entry name" value="Tubulin"/>
</dbReference>
<gene>
    <name evidence="6" type="ORF">RDI58_013510</name>
</gene>
<dbReference type="GO" id="GO:0007017">
    <property type="term" value="P:microtubule-based process"/>
    <property type="evidence" value="ECO:0007669"/>
    <property type="project" value="InterPro"/>
</dbReference>
<evidence type="ECO:0000256" key="4">
    <source>
        <dbReference type="ARBA" id="ARBA00023134"/>
    </source>
</evidence>
<proteinExistence type="inferred from homology"/>
<evidence type="ECO:0000256" key="2">
    <source>
        <dbReference type="ARBA" id="ARBA00022701"/>
    </source>
</evidence>
<name>A0AAN8TL37_SOLBU</name>
<evidence type="ECO:0000256" key="3">
    <source>
        <dbReference type="ARBA" id="ARBA00022741"/>
    </source>
</evidence>
<evidence type="ECO:0000313" key="6">
    <source>
        <dbReference type="EMBL" id="KAK6789710.1"/>
    </source>
</evidence>
<dbReference type="InterPro" id="IPR002453">
    <property type="entry name" value="Beta_tubulin"/>
</dbReference>
<keyword evidence="2" id="KW-0493">Microtubule</keyword>
<dbReference type="PRINTS" id="PR01161">
    <property type="entry name" value="TUBULIN"/>
</dbReference>
<evidence type="ECO:0000259" key="5">
    <source>
        <dbReference type="Pfam" id="PF00091"/>
    </source>
</evidence>
<dbReference type="Pfam" id="PF00091">
    <property type="entry name" value="Tubulin"/>
    <property type="match status" value="1"/>
</dbReference>
<comment type="similarity">
    <text evidence="1">Belongs to the tubulin family.</text>
</comment>
<dbReference type="PRINTS" id="PR01163">
    <property type="entry name" value="BETATUBULIN"/>
</dbReference>
<reference evidence="6 7" key="1">
    <citation type="submission" date="2024-02" db="EMBL/GenBank/DDBJ databases">
        <title>de novo genome assembly of Solanum bulbocastanum strain 11H21.</title>
        <authorList>
            <person name="Hosaka A.J."/>
        </authorList>
    </citation>
    <scope>NUCLEOTIDE SEQUENCE [LARGE SCALE GENOMIC DNA]</scope>
    <source>
        <tissue evidence="6">Young leaves</tissue>
    </source>
</reference>
<accession>A0AAN8TL37</accession>
<dbReference type="AlphaFoldDB" id="A0AAN8TL37"/>
<dbReference type="GO" id="GO:0005525">
    <property type="term" value="F:GTP binding"/>
    <property type="evidence" value="ECO:0007669"/>
    <property type="project" value="UniProtKB-KW"/>
</dbReference>
<dbReference type="SUPFAM" id="SSF52490">
    <property type="entry name" value="Tubulin nucleotide-binding domain-like"/>
    <property type="match status" value="1"/>
</dbReference>